<accession>A0ABM1GNC0</accession>
<evidence type="ECO:0000256" key="1">
    <source>
        <dbReference type="ARBA" id="ARBA00004123"/>
    </source>
</evidence>
<comment type="similarity">
    <text evidence="2">Belongs to the metallo-beta-lactamase superfamily. RNA-metabolizing metallo-beta-lactamase-like family. INTS11 subfamily.</text>
</comment>
<dbReference type="SUPFAM" id="SSF57850">
    <property type="entry name" value="RING/U-box"/>
    <property type="match status" value="1"/>
</dbReference>
<dbReference type="Pfam" id="PF13639">
    <property type="entry name" value="zf-RING_2"/>
    <property type="match status" value="1"/>
</dbReference>
<keyword evidence="6" id="KW-0812">Transmembrane</keyword>
<dbReference type="InterPro" id="IPR013083">
    <property type="entry name" value="Znf_RING/FYVE/PHD"/>
</dbReference>
<organism evidence="8 9">
    <name type="scientific">Solanum pennellii</name>
    <name type="common">Tomato</name>
    <name type="synonym">Lycopersicon pennellii</name>
    <dbReference type="NCBI Taxonomy" id="28526"/>
    <lineage>
        <taxon>Eukaryota</taxon>
        <taxon>Viridiplantae</taxon>
        <taxon>Streptophyta</taxon>
        <taxon>Embryophyta</taxon>
        <taxon>Tracheophyta</taxon>
        <taxon>Spermatophyta</taxon>
        <taxon>Magnoliopsida</taxon>
        <taxon>eudicotyledons</taxon>
        <taxon>Gunneridae</taxon>
        <taxon>Pentapetalae</taxon>
        <taxon>asterids</taxon>
        <taxon>lamiids</taxon>
        <taxon>Solanales</taxon>
        <taxon>Solanaceae</taxon>
        <taxon>Solanoideae</taxon>
        <taxon>Solaneae</taxon>
        <taxon>Solanum</taxon>
        <taxon>Solanum subgen. Lycopersicon</taxon>
    </lineage>
</organism>
<feature type="transmembrane region" description="Helical" evidence="6">
    <location>
        <begin position="885"/>
        <end position="905"/>
    </location>
</feature>
<dbReference type="PANTHER" id="PTHR11203">
    <property type="entry name" value="CLEAVAGE AND POLYADENYLATION SPECIFICITY FACTOR FAMILY MEMBER"/>
    <property type="match status" value="1"/>
</dbReference>
<evidence type="ECO:0000256" key="5">
    <source>
        <dbReference type="PROSITE-ProRule" id="PRU00175"/>
    </source>
</evidence>
<dbReference type="Gene3D" id="3.60.15.10">
    <property type="entry name" value="Ribonuclease Z/Hydroxyacylglutathione hydrolase-like"/>
    <property type="match status" value="1"/>
</dbReference>
<dbReference type="SMART" id="SM01027">
    <property type="entry name" value="Beta-Casp"/>
    <property type="match status" value="1"/>
</dbReference>
<dbReference type="InterPro" id="IPR041897">
    <property type="entry name" value="INTS11-like_MBL-fold"/>
</dbReference>
<evidence type="ECO:0000259" key="7">
    <source>
        <dbReference type="PROSITE" id="PS50089"/>
    </source>
</evidence>
<evidence type="ECO:0000313" key="9">
    <source>
        <dbReference type="RefSeq" id="XP_015073611.2"/>
    </source>
</evidence>
<evidence type="ECO:0000256" key="6">
    <source>
        <dbReference type="SAM" id="Phobius"/>
    </source>
</evidence>
<comment type="subcellular location">
    <subcellularLocation>
        <location evidence="1">Nucleus</location>
    </subcellularLocation>
</comment>
<dbReference type="InterPro" id="IPR022712">
    <property type="entry name" value="Beta_Casp"/>
</dbReference>
<keyword evidence="4" id="KW-0539">Nucleus</keyword>
<dbReference type="InterPro" id="IPR001279">
    <property type="entry name" value="Metallo-B-lactamas"/>
</dbReference>
<sequence>MTIDCLVLGAGQEVGKSCVVVTINGKRIMFDCGMHMGHSDHQRYPDFSLISESGDFDNALSCIIITHFHLDHIGALPYFTEVCGYNGPIYMTYPTKALAPLMLEDYRRVLVDRRGEKEQFSSENIADCMKKVTAVDLKQTVLVDRDLQIRAYYAGHVLGAAMFYAKVGDAAMVYTGDYNMTADRHLGAAQIDRLQLDLVITESTYATTIRDSKYVREREFLEAIHKCVDSGGKVLIPAFALGRAQELCMLLDDYWERMNLKVPIYFSAGLTIQANMYYKVLINWASQKVKNLSATRNAFDFKNVHSFERSMINAPGPCVLFATPGMLSGGFSLEVFKQWAPCEQNLIVLPGYCLAETVGHKLMRAKPPARIDVDKSTQIDVRCQIHQLSFSPHTDSKGIMDLIRFLSPKNVILVHGEKPKMASLKERIESDLRIPCYYPANNESQRIETTHYIKAEASKSFLQSSLSPNFKFLKTISRADTGFILNERAESCVQVCDDRVAEGAVIMQKDQHPKIVHQNELMDILEAENHKVQVAYCCPVCVPDEPKNVALSPGEDMHPVLDKCSLLHLLYTKLSNGFQDVTILNDGDRLQIQSFTVSPCLKEKCPHRIHVNPDSTSEAVNFCCTWSMEDEKLAWRVISSMKNLELKTRIFIHILNLQEKMATEPPNLISSDPTTPLLHRRLENGGRGGRQSSLAVLLGRVTGRRGGGGGGASLLVRETAARELDERRADWGYSKPVVALDMMWNLGFVIVSFVILSCAVDESPNVPIRLWICGYALQCVVHVVLVWLEYRRRSLQGGTDVEGNDGEGGEERNGVLGIGNQSSFAKRCEYMNTMGSLLWWIIGFYWIVSGGEILLQNAPHLYWLAVVFLAFDVFFAIFCVALACLIGVALCCCLPCIIAVLYAVGQEGASEEDLRVLPKYRFHICKNEEKPRVGAGRMVPIETSSGYLATERILLPEDAECCICLTSYEDGAELHALPCNHHFHSTCIVKWLKMNATCPLCKYNILKGNDQV</sequence>
<dbReference type="PANTHER" id="PTHR11203:SF37">
    <property type="entry name" value="INTEGRATOR COMPLEX SUBUNIT 11"/>
    <property type="match status" value="1"/>
</dbReference>
<dbReference type="CDD" id="cd16454">
    <property type="entry name" value="RING-H2_PA-TM-RING"/>
    <property type="match status" value="1"/>
</dbReference>
<feature type="transmembrane region" description="Helical" evidence="6">
    <location>
        <begin position="860"/>
        <end position="878"/>
    </location>
</feature>
<dbReference type="GeneID" id="107017849"/>
<keyword evidence="5" id="KW-0479">Metal-binding</keyword>
<keyword evidence="5" id="KW-0863">Zinc-finger</keyword>
<dbReference type="PROSITE" id="PS50089">
    <property type="entry name" value="ZF_RING_2"/>
    <property type="match status" value="1"/>
</dbReference>
<dbReference type="CDD" id="cd16291">
    <property type="entry name" value="INTS11-like_MBL-fold"/>
    <property type="match status" value="1"/>
</dbReference>
<dbReference type="InterPro" id="IPR001841">
    <property type="entry name" value="Znf_RING"/>
</dbReference>
<keyword evidence="6" id="KW-1133">Transmembrane helix</keyword>
<evidence type="ECO:0000313" key="8">
    <source>
        <dbReference type="Proteomes" id="UP000694930"/>
    </source>
</evidence>
<dbReference type="Pfam" id="PF16661">
    <property type="entry name" value="Lactamase_B_6"/>
    <property type="match status" value="1"/>
</dbReference>
<dbReference type="InterPro" id="IPR050698">
    <property type="entry name" value="MBL"/>
</dbReference>
<dbReference type="Pfam" id="PF07521">
    <property type="entry name" value="RMMBL"/>
    <property type="match status" value="1"/>
</dbReference>
<dbReference type="InterPro" id="IPR011108">
    <property type="entry name" value="RMMBL"/>
</dbReference>
<feature type="transmembrane region" description="Helical" evidence="6">
    <location>
        <begin position="768"/>
        <end position="788"/>
    </location>
</feature>
<keyword evidence="6" id="KW-0472">Membrane</keyword>
<dbReference type="Pfam" id="PF10996">
    <property type="entry name" value="Beta-Casp"/>
    <property type="match status" value="1"/>
</dbReference>
<evidence type="ECO:0000256" key="2">
    <source>
        <dbReference type="ARBA" id="ARBA00007093"/>
    </source>
</evidence>
<reference evidence="9" key="2">
    <citation type="submission" date="2025-08" db="UniProtKB">
        <authorList>
            <consortium name="RefSeq"/>
        </authorList>
    </citation>
    <scope>IDENTIFICATION</scope>
</reference>
<dbReference type="Gene3D" id="3.30.40.10">
    <property type="entry name" value="Zinc/RING finger domain, C3HC4 (zinc finger)"/>
    <property type="match status" value="1"/>
</dbReference>
<reference evidence="8" key="1">
    <citation type="journal article" date="2014" name="Nat. Genet.">
        <title>The genome of the stress-tolerant wild tomato species Solanum pennellii.</title>
        <authorList>
            <person name="Bolger A."/>
            <person name="Scossa F."/>
            <person name="Bolger M.E."/>
            <person name="Lanz C."/>
            <person name="Maumus F."/>
            <person name="Tohge T."/>
            <person name="Quesneville H."/>
            <person name="Alseekh S."/>
            <person name="Sorensen I."/>
            <person name="Lichtenstein G."/>
            <person name="Fich E.A."/>
            <person name="Conte M."/>
            <person name="Keller H."/>
            <person name="Schneeberger K."/>
            <person name="Schwacke R."/>
            <person name="Ofner I."/>
            <person name="Vrebalov J."/>
            <person name="Xu Y."/>
            <person name="Osorio S."/>
            <person name="Aflitos S.A."/>
            <person name="Schijlen E."/>
            <person name="Jimenez-Gomez J.M."/>
            <person name="Ryngajllo M."/>
            <person name="Kimura S."/>
            <person name="Kumar R."/>
            <person name="Koenig D."/>
            <person name="Headland L.R."/>
            <person name="Maloof J.N."/>
            <person name="Sinha N."/>
            <person name="van Ham R.C."/>
            <person name="Lankhorst R.K."/>
            <person name="Mao L."/>
            <person name="Vogel A."/>
            <person name="Arsova B."/>
            <person name="Panstruga R."/>
            <person name="Fei Z."/>
            <person name="Rose J.K."/>
            <person name="Zamir D."/>
            <person name="Carrari F."/>
            <person name="Giovannoni J.J."/>
            <person name="Weigel D."/>
            <person name="Usadel B."/>
            <person name="Fernie A.R."/>
        </authorList>
    </citation>
    <scope>NUCLEOTIDE SEQUENCE [LARGE SCALE GENOMIC DNA]</scope>
    <source>
        <strain evidence="8">cv. LA0716</strain>
    </source>
</reference>
<dbReference type="SUPFAM" id="SSF56281">
    <property type="entry name" value="Metallo-hydrolase/oxidoreductase"/>
    <property type="match status" value="1"/>
</dbReference>
<feature type="transmembrane region" description="Helical" evidence="6">
    <location>
        <begin position="830"/>
        <end position="848"/>
    </location>
</feature>
<evidence type="ECO:0000256" key="4">
    <source>
        <dbReference type="ARBA" id="ARBA00023242"/>
    </source>
</evidence>
<gene>
    <name evidence="9" type="primary">LOC107017849</name>
</gene>
<keyword evidence="8" id="KW-1185">Reference proteome</keyword>
<evidence type="ECO:0000256" key="3">
    <source>
        <dbReference type="ARBA" id="ARBA00022801"/>
    </source>
</evidence>
<dbReference type="Proteomes" id="UP000694930">
    <property type="component" value="Chromosome 4"/>
</dbReference>
<protein>
    <submittedName>
        <fullName evidence="9">Cleavage and polyadenylation specificity factor subunit 3-II</fullName>
    </submittedName>
</protein>
<proteinExistence type="inferred from homology"/>
<dbReference type="SMART" id="SM00849">
    <property type="entry name" value="Lactamase_B"/>
    <property type="match status" value="1"/>
</dbReference>
<dbReference type="SMART" id="SM00184">
    <property type="entry name" value="RING"/>
    <property type="match status" value="1"/>
</dbReference>
<keyword evidence="5" id="KW-0862">Zinc</keyword>
<dbReference type="InterPro" id="IPR036866">
    <property type="entry name" value="RibonucZ/Hydroxyglut_hydro"/>
</dbReference>
<dbReference type="Gene3D" id="3.40.50.10890">
    <property type="match status" value="1"/>
</dbReference>
<keyword evidence="3" id="KW-0378">Hydrolase</keyword>
<feature type="domain" description="RING-type" evidence="7">
    <location>
        <begin position="961"/>
        <end position="1002"/>
    </location>
</feature>
<name>A0ABM1GNC0_SOLPN</name>
<dbReference type="RefSeq" id="XP_015073611.2">
    <property type="nucleotide sequence ID" value="XM_015218125.2"/>
</dbReference>